<comment type="caution">
    <text evidence="1">The sequence shown here is derived from an EMBL/GenBank/DDBJ whole genome shotgun (WGS) entry which is preliminary data.</text>
</comment>
<proteinExistence type="predicted"/>
<evidence type="ECO:0008006" key="3">
    <source>
        <dbReference type="Google" id="ProtNLM"/>
    </source>
</evidence>
<protein>
    <recommendedName>
        <fullName evidence="3">MDMPI C-terminal domain-containing protein</fullName>
    </recommendedName>
</protein>
<name>A0ABN2SGZ4_9ACTN</name>
<reference evidence="1 2" key="1">
    <citation type="journal article" date="2019" name="Int. J. Syst. Evol. Microbiol.">
        <title>The Global Catalogue of Microorganisms (GCM) 10K type strain sequencing project: providing services to taxonomists for standard genome sequencing and annotation.</title>
        <authorList>
            <consortium name="The Broad Institute Genomics Platform"/>
            <consortium name="The Broad Institute Genome Sequencing Center for Infectious Disease"/>
            <person name="Wu L."/>
            <person name="Ma J."/>
        </authorList>
    </citation>
    <scope>NUCLEOTIDE SEQUENCE [LARGE SCALE GENOMIC DNA]</scope>
    <source>
        <strain evidence="1 2">JCM 16013</strain>
    </source>
</reference>
<sequence length="97" mass="10480">MDSGSVRTSTLGESHATWRSVLLGRLRTPRTDHRVYLRGGPVLLEPRLSAPPAATSTEVQVPVAGGGTAWFRISGDYELVEGRPRRVFEYVGGEAAS</sequence>
<accession>A0ABN2SGZ4</accession>
<organism evidence="1 2">
    <name type="scientific">Catenulispora subtropica</name>
    <dbReference type="NCBI Taxonomy" id="450798"/>
    <lineage>
        <taxon>Bacteria</taxon>
        <taxon>Bacillati</taxon>
        <taxon>Actinomycetota</taxon>
        <taxon>Actinomycetes</taxon>
        <taxon>Catenulisporales</taxon>
        <taxon>Catenulisporaceae</taxon>
        <taxon>Catenulispora</taxon>
    </lineage>
</organism>
<keyword evidence="2" id="KW-1185">Reference proteome</keyword>
<dbReference type="Proteomes" id="UP001499854">
    <property type="component" value="Unassembled WGS sequence"/>
</dbReference>
<evidence type="ECO:0000313" key="2">
    <source>
        <dbReference type="Proteomes" id="UP001499854"/>
    </source>
</evidence>
<evidence type="ECO:0000313" key="1">
    <source>
        <dbReference type="EMBL" id="GAA1986268.1"/>
    </source>
</evidence>
<dbReference type="EMBL" id="BAAAQM010000037">
    <property type="protein sequence ID" value="GAA1986268.1"/>
    <property type="molecule type" value="Genomic_DNA"/>
</dbReference>
<gene>
    <name evidence="1" type="ORF">GCM10009838_55930</name>
</gene>
<dbReference type="RefSeq" id="WP_344660109.1">
    <property type="nucleotide sequence ID" value="NZ_BAAAQM010000037.1"/>
</dbReference>